<dbReference type="AlphaFoldDB" id="A0AAD4JUV0"/>
<feature type="compositionally biased region" description="Basic and acidic residues" evidence="1">
    <location>
        <begin position="602"/>
        <end position="617"/>
    </location>
</feature>
<evidence type="ECO:0000256" key="1">
    <source>
        <dbReference type="SAM" id="MobiDB-lite"/>
    </source>
</evidence>
<keyword evidence="3" id="KW-1185">Reference proteome</keyword>
<feature type="region of interest" description="Disordered" evidence="1">
    <location>
        <begin position="79"/>
        <end position="106"/>
    </location>
</feature>
<proteinExistence type="predicted"/>
<dbReference type="Proteomes" id="UP001200034">
    <property type="component" value="Unassembled WGS sequence"/>
</dbReference>
<organism evidence="2 3">
    <name type="scientific">Drosophila rubida</name>
    <dbReference type="NCBI Taxonomy" id="30044"/>
    <lineage>
        <taxon>Eukaryota</taxon>
        <taxon>Metazoa</taxon>
        <taxon>Ecdysozoa</taxon>
        <taxon>Arthropoda</taxon>
        <taxon>Hexapoda</taxon>
        <taxon>Insecta</taxon>
        <taxon>Pterygota</taxon>
        <taxon>Neoptera</taxon>
        <taxon>Endopterygota</taxon>
        <taxon>Diptera</taxon>
        <taxon>Brachycera</taxon>
        <taxon>Muscomorpha</taxon>
        <taxon>Ephydroidea</taxon>
        <taxon>Drosophilidae</taxon>
        <taxon>Drosophila</taxon>
    </lineage>
</organism>
<feature type="compositionally biased region" description="Polar residues" evidence="1">
    <location>
        <begin position="567"/>
        <end position="577"/>
    </location>
</feature>
<evidence type="ECO:0000313" key="3">
    <source>
        <dbReference type="Proteomes" id="UP001200034"/>
    </source>
</evidence>
<feature type="compositionally biased region" description="Basic and acidic residues" evidence="1">
    <location>
        <begin position="628"/>
        <end position="638"/>
    </location>
</feature>
<evidence type="ECO:0000313" key="2">
    <source>
        <dbReference type="EMBL" id="KAH8360029.1"/>
    </source>
</evidence>
<dbReference type="EMBL" id="JAJJHW010003409">
    <property type="protein sequence ID" value="KAH8360029.1"/>
    <property type="molecule type" value="Genomic_DNA"/>
</dbReference>
<reference evidence="2" key="1">
    <citation type="journal article" date="2021" name="Mol. Ecol. Resour.">
        <title>Phylogenomic analyses of the genus Drosophila reveals genomic signals of climate adaptation.</title>
        <authorList>
            <person name="Li F."/>
            <person name="Rane R.V."/>
            <person name="Luria V."/>
            <person name="Xiong Z."/>
            <person name="Chen J."/>
            <person name="Li Z."/>
            <person name="Catullo R.A."/>
            <person name="Griffin P.C."/>
            <person name="Schiffer M."/>
            <person name="Pearce S."/>
            <person name="Lee S.F."/>
            <person name="McElroy K."/>
            <person name="Stocker A."/>
            <person name="Shirriffs J."/>
            <person name="Cockerell F."/>
            <person name="Coppin C."/>
            <person name="Sgro C.M."/>
            <person name="Karger A."/>
            <person name="Cain J.W."/>
            <person name="Weber J.A."/>
            <person name="Santpere G."/>
            <person name="Kirschner M.W."/>
            <person name="Hoffmann A.A."/>
            <person name="Oakeshott J.G."/>
            <person name="Zhang G."/>
        </authorList>
    </citation>
    <scope>NUCLEOTIDE SEQUENCE</scope>
    <source>
        <strain evidence="2">BGI-SZ-2011g</strain>
    </source>
</reference>
<dbReference type="CDD" id="cd14686">
    <property type="entry name" value="bZIP"/>
    <property type="match status" value="1"/>
</dbReference>
<evidence type="ECO:0008006" key="4">
    <source>
        <dbReference type="Google" id="ProtNLM"/>
    </source>
</evidence>
<gene>
    <name evidence="2" type="ORF">KR093_010231</name>
</gene>
<feature type="region of interest" description="Disordered" evidence="1">
    <location>
        <begin position="567"/>
        <end position="638"/>
    </location>
</feature>
<feature type="compositionally biased region" description="Low complexity" evidence="1">
    <location>
        <begin position="79"/>
        <end position="102"/>
    </location>
</feature>
<sequence length="682" mass="74308">MIQEPPRVQATIYEEAQRDVRTAGERTLSSNCNCSRMRTEQTATTTNLPRSTTTLTSTTIPIVINTHPNPRIILIKVPNRSSSSSSNNNQNQSNNNNSASSRTELTAPRTRLIRIPFLPGSVPTPSSVNRALPTANSLVNSTTSATASRIATQTLPATGTIFPPERYSNSCESLINQVAIDPKVGPPTVATTVKQTVQVSSKPQTLATMAGIHLTGADMQSHQDMSGAMPTATVEEIDVPVFIDEYLQNIEASSSTCCSSKTEENGKEICSETDIFDFDFDINLIAEDLIEQKEMNPCSQDMDIINISENINNDFTDMENLFTLEEGGEEEAFDIGSMCHAIEFSTADEPDLSNVLTSSQNPMLPSYSQGSELPSSQTKCFNELPMLADENSSETNYYGSSQASLGFGLGLGQLELSSEGGSVVCQDATTSTHCLGVKRSASAAGLMPIVDSMPPKRSNLILNINKPHVHQPDTINTPDIIEQVLKLGEQNHATNITTHDIIYEELRSTEDNTTFSDIQEFSAPNTPYSAYSVTTSTTSNAPTCLTGFAGLITAPVSPAFSTASVSQFSPATASSNGNKRKRGRPAKEHADGPDPELMSRLSGDELKLYQDRLKNNEASRVSRRKTKSREEAEKQEEEKLLAEFEELSAILQKVEADKKVLAQHLMQQHHRNSTYVKPEPEH</sequence>
<name>A0AAD4JUV0_9MUSC</name>
<comment type="caution">
    <text evidence="2">The sequence shown here is derived from an EMBL/GenBank/DDBJ whole genome shotgun (WGS) entry which is preliminary data.</text>
</comment>
<protein>
    <recommendedName>
        <fullName evidence="4">BZIP domain-containing protein</fullName>
    </recommendedName>
</protein>
<accession>A0AAD4JUV0</accession>